<dbReference type="EMBL" id="BK032842">
    <property type="protein sequence ID" value="DAF63558.1"/>
    <property type="molecule type" value="Genomic_DNA"/>
</dbReference>
<reference evidence="1" key="1">
    <citation type="journal article" date="2021" name="Proc. Natl. Acad. Sci. U.S.A.">
        <title>A Catalog of Tens of Thousands of Viruses from Human Metagenomes Reveals Hidden Associations with Chronic Diseases.</title>
        <authorList>
            <person name="Tisza M.J."/>
            <person name="Buck C.B."/>
        </authorList>
    </citation>
    <scope>NUCLEOTIDE SEQUENCE</scope>
    <source>
        <strain evidence="1">CtwQT14</strain>
    </source>
</reference>
<organism evidence="1">
    <name type="scientific">Siphoviridae sp. ctwQT14</name>
    <dbReference type="NCBI Taxonomy" id="2827971"/>
    <lineage>
        <taxon>Viruses</taxon>
        <taxon>Duplodnaviria</taxon>
        <taxon>Heunggongvirae</taxon>
        <taxon>Uroviricota</taxon>
        <taxon>Caudoviricetes</taxon>
    </lineage>
</organism>
<name>A0A8S5TJT8_9CAUD</name>
<evidence type="ECO:0000313" key="1">
    <source>
        <dbReference type="EMBL" id="DAF63558.1"/>
    </source>
</evidence>
<protein>
    <submittedName>
        <fullName evidence="1">PBCV-1 capsid-measure protein, minor capsid proteins.5A</fullName>
    </submittedName>
</protein>
<sequence>MEYVFLFLILYNFQNQENYIFYTVLLNHFVIFSF</sequence>
<proteinExistence type="predicted"/>
<accession>A0A8S5TJT8</accession>